<dbReference type="InParanoid" id="A0A317XGY4"/>
<evidence type="ECO:0000313" key="2">
    <source>
        <dbReference type="EMBL" id="PWY97351.1"/>
    </source>
</evidence>
<keyword evidence="1" id="KW-0732">Signal</keyword>
<evidence type="ECO:0000256" key="1">
    <source>
        <dbReference type="SAM" id="SignalP"/>
    </source>
</evidence>
<proteinExistence type="predicted"/>
<name>A0A317XGY4_9BASI</name>
<dbReference type="AlphaFoldDB" id="A0A317XGY4"/>
<gene>
    <name evidence="2" type="ORF">BCV70DRAFT_67669</name>
</gene>
<feature type="chain" id="PRO_5016367733" evidence="1">
    <location>
        <begin position="23"/>
        <end position="124"/>
    </location>
</feature>
<sequence length="124" mass="13623">MAIAKMLLSSLFCIADPRLGRAALPGKLAGRRVILHRHASNITLQPPRGPSKHCRIYLDCKVHASYQSHNPIHCGMTGTVISFLGQNRDPNEPMASCKHRNRVNGASGHVFQGRLGDAYLIFNP</sequence>
<evidence type="ECO:0000313" key="3">
    <source>
        <dbReference type="Proteomes" id="UP000246740"/>
    </source>
</evidence>
<dbReference type="EMBL" id="KZ819210">
    <property type="protein sequence ID" value="PWY97351.1"/>
    <property type="molecule type" value="Genomic_DNA"/>
</dbReference>
<keyword evidence="3" id="KW-1185">Reference proteome</keyword>
<dbReference type="Proteomes" id="UP000246740">
    <property type="component" value="Unassembled WGS sequence"/>
</dbReference>
<accession>A0A317XGY4</accession>
<reference evidence="2 3" key="1">
    <citation type="journal article" date="2018" name="Mol. Biol. Evol.">
        <title>Broad Genomic Sampling Reveals a Smut Pathogenic Ancestry of the Fungal Clade Ustilaginomycotina.</title>
        <authorList>
            <person name="Kijpornyongpan T."/>
            <person name="Mondo S.J."/>
            <person name="Barry K."/>
            <person name="Sandor L."/>
            <person name="Lee J."/>
            <person name="Lipzen A."/>
            <person name="Pangilinan J."/>
            <person name="LaButti K."/>
            <person name="Hainaut M."/>
            <person name="Henrissat B."/>
            <person name="Grigoriev I.V."/>
            <person name="Spatafora J.W."/>
            <person name="Aime M.C."/>
        </authorList>
    </citation>
    <scope>NUCLEOTIDE SEQUENCE [LARGE SCALE GENOMIC DNA]</scope>
    <source>
        <strain evidence="2 3">MCA 3645</strain>
    </source>
</reference>
<feature type="signal peptide" evidence="1">
    <location>
        <begin position="1"/>
        <end position="22"/>
    </location>
</feature>
<protein>
    <submittedName>
        <fullName evidence="2">Uncharacterized protein</fullName>
    </submittedName>
</protein>
<organism evidence="2 3">
    <name type="scientific">Testicularia cyperi</name>
    <dbReference type="NCBI Taxonomy" id="1882483"/>
    <lineage>
        <taxon>Eukaryota</taxon>
        <taxon>Fungi</taxon>
        <taxon>Dikarya</taxon>
        <taxon>Basidiomycota</taxon>
        <taxon>Ustilaginomycotina</taxon>
        <taxon>Ustilaginomycetes</taxon>
        <taxon>Ustilaginales</taxon>
        <taxon>Anthracoideaceae</taxon>
        <taxon>Testicularia</taxon>
    </lineage>
</organism>